<evidence type="ECO:0000259" key="9">
    <source>
        <dbReference type="PROSITE" id="PS51371"/>
    </source>
</evidence>
<evidence type="ECO:0000256" key="7">
    <source>
        <dbReference type="PROSITE-ProRule" id="PRU01193"/>
    </source>
</evidence>
<dbReference type="InterPro" id="IPR000644">
    <property type="entry name" value="CBS_dom"/>
</dbReference>
<dbReference type="Pfam" id="PF01595">
    <property type="entry name" value="CNNM"/>
    <property type="match status" value="1"/>
</dbReference>
<proteinExistence type="predicted"/>
<sequence length="390" mass="44261">VAFKIIFALFLACGASLCSGLNLGMLALDKMRMEALLLTGTQDQKKYVKRLLPLLEDRHLLIATILLGNALCCEILPELLDEIIGHIATIVVCVSVIVVCCEIVPQALFLKNGLKICYIVSPFTWSIIFLFFSITYPLARLLDCILGKEHTEYYSRDELRELLNLHQQKEKTQISHEVHLEIQQSMDLFSKANQGPVPSASQLALRVPSNKQLQQQFKHINPETQNLSYDEVTVIKGIFSIHTKTVQEIYRPLEKVFMLPFNTTINLAMTQQIYDLGYSRIPVYFGTRGNIMGVFHTKQLIKHDPDNEVPLAQLEISANIPLIPTSCSLAKAMQEFEKGTGHMAAVISDQGFKVVGIITLEDVLEQLLQEQIYDEYDARNRDNRIQRKVW</sequence>
<feature type="domain" description="CBS" evidence="9">
    <location>
        <begin position="316"/>
        <end position="375"/>
    </location>
</feature>
<dbReference type="GO" id="GO:0005737">
    <property type="term" value="C:cytoplasm"/>
    <property type="evidence" value="ECO:0007669"/>
    <property type="project" value="TreeGrafter"/>
</dbReference>
<keyword evidence="2 7" id="KW-0812">Transmembrane</keyword>
<feature type="transmembrane region" description="Helical" evidence="8">
    <location>
        <begin position="6"/>
        <end position="28"/>
    </location>
</feature>
<dbReference type="CDD" id="cd04590">
    <property type="entry name" value="CBS_pair_CorC_HlyC_assoc"/>
    <property type="match status" value="1"/>
</dbReference>
<dbReference type="SUPFAM" id="SSF54631">
    <property type="entry name" value="CBS-domain pair"/>
    <property type="match status" value="1"/>
</dbReference>
<dbReference type="PANTHER" id="PTHR12064:SF97">
    <property type="entry name" value="METAL TRANSPORTER CNNM-5"/>
    <property type="match status" value="1"/>
</dbReference>
<dbReference type="PANTHER" id="PTHR12064">
    <property type="entry name" value="METAL TRANSPORTER CNNM"/>
    <property type="match status" value="1"/>
</dbReference>
<dbReference type="GO" id="GO:0030026">
    <property type="term" value="P:intracellular manganese ion homeostasis"/>
    <property type="evidence" value="ECO:0007669"/>
    <property type="project" value="TreeGrafter"/>
</dbReference>
<evidence type="ECO:0000256" key="2">
    <source>
        <dbReference type="ARBA" id="ARBA00022692"/>
    </source>
</evidence>
<feature type="non-terminal residue" evidence="11">
    <location>
        <position position="1"/>
    </location>
</feature>
<gene>
    <name evidence="11" type="ORF">TPC1_17370</name>
</gene>
<dbReference type="InterPro" id="IPR045095">
    <property type="entry name" value="ACDP"/>
</dbReference>
<evidence type="ECO:0000256" key="4">
    <source>
        <dbReference type="ARBA" id="ARBA00022989"/>
    </source>
</evidence>
<keyword evidence="6" id="KW-0129">CBS domain</keyword>
<accession>A0A146K637</accession>
<dbReference type="Pfam" id="PF00571">
    <property type="entry name" value="CBS"/>
    <property type="match status" value="1"/>
</dbReference>
<dbReference type="Gene3D" id="3.10.580.10">
    <property type="entry name" value="CBS-domain"/>
    <property type="match status" value="1"/>
</dbReference>
<dbReference type="PROSITE" id="PS51371">
    <property type="entry name" value="CBS"/>
    <property type="match status" value="1"/>
</dbReference>
<dbReference type="GO" id="GO:0016020">
    <property type="term" value="C:membrane"/>
    <property type="evidence" value="ECO:0007669"/>
    <property type="project" value="UniProtKB-SubCell"/>
</dbReference>
<name>A0A146K637_9EUKA</name>
<evidence type="ECO:0000256" key="1">
    <source>
        <dbReference type="ARBA" id="ARBA00004141"/>
    </source>
</evidence>
<keyword evidence="3" id="KW-0677">Repeat</keyword>
<dbReference type="InterPro" id="IPR002550">
    <property type="entry name" value="CNNM"/>
</dbReference>
<dbReference type="InterPro" id="IPR046342">
    <property type="entry name" value="CBS_dom_sf"/>
</dbReference>
<dbReference type="AlphaFoldDB" id="A0A146K637"/>
<feature type="domain" description="CNNM transmembrane" evidence="10">
    <location>
        <begin position="1"/>
        <end position="178"/>
    </location>
</feature>
<dbReference type="GO" id="GO:0010960">
    <property type="term" value="P:magnesium ion homeostasis"/>
    <property type="evidence" value="ECO:0007669"/>
    <property type="project" value="InterPro"/>
</dbReference>
<evidence type="ECO:0000259" key="10">
    <source>
        <dbReference type="PROSITE" id="PS51846"/>
    </source>
</evidence>
<reference evidence="11" key="1">
    <citation type="submission" date="2015-07" db="EMBL/GenBank/DDBJ databases">
        <title>Adaptation to a free-living lifestyle via gene acquisitions in the diplomonad Trepomonas sp. PC1.</title>
        <authorList>
            <person name="Xu F."/>
            <person name="Jerlstrom-Hultqvist J."/>
            <person name="Kolisko M."/>
            <person name="Simpson A.G.B."/>
            <person name="Roger A.J."/>
            <person name="Svard S.G."/>
            <person name="Andersson J.O."/>
        </authorList>
    </citation>
    <scope>NUCLEOTIDE SEQUENCE</scope>
    <source>
        <strain evidence="11">PC1</strain>
    </source>
</reference>
<evidence type="ECO:0000256" key="8">
    <source>
        <dbReference type="SAM" id="Phobius"/>
    </source>
</evidence>
<dbReference type="InterPro" id="IPR044751">
    <property type="entry name" value="Ion_transp-like_CBS"/>
</dbReference>
<protein>
    <submittedName>
        <fullName evidence="11">Transmembrane domain-containing protein</fullName>
    </submittedName>
</protein>
<evidence type="ECO:0000256" key="3">
    <source>
        <dbReference type="ARBA" id="ARBA00022737"/>
    </source>
</evidence>
<organism evidence="11">
    <name type="scientific">Trepomonas sp. PC1</name>
    <dbReference type="NCBI Taxonomy" id="1076344"/>
    <lineage>
        <taxon>Eukaryota</taxon>
        <taxon>Metamonada</taxon>
        <taxon>Diplomonadida</taxon>
        <taxon>Hexamitidae</taxon>
        <taxon>Hexamitinae</taxon>
        <taxon>Trepomonas</taxon>
    </lineage>
</organism>
<evidence type="ECO:0000256" key="6">
    <source>
        <dbReference type="PROSITE-ProRule" id="PRU00703"/>
    </source>
</evidence>
<feature type="transmembrane region" description="Helical" evidence="8">
    <location>
        <begin position="83"/>
        <end position="104"/>
    </location>
</feature>
<feature type="transmembrane region" description="Helical" evidence="8">
    <location>
        <begin position="116"/>
        <end position="139"/>
    </location>
</feature>
<dbReference type="PROSITE" id="PS51846">
    <property type="entry name" value="CNNM"/>
    <property type="match status" value="1"/>
</dbReference>
<dbReference type="EMBL" id="GDID01005500">
    <property type="protein sequence ID" value="JAP91106.1"/>
    <property type="molecule type" value="Transcribed_RNA"/>
</dbReference>
<evidence type="ECO:0000313" key="11">
    <source>
        <dbReference type="EMBL" id="JAP91106.1"/>
    </source>
</evidence>
<comment type="subcellular location">
    <subcellularLocation>
        <location evidence="1">Membrane</location>
        <topology evidence="1">Multi-pass membrane protein</topology>
    </subcellularLocation>
</comment>
<keyword evidence="4 7" id="KW-1133">Transmembrane helix</keyword>
<evidence type="ECO:0000256" key="5">
    <source>
        <dbReference type="ARBA" id="ARBA00023136"/>
    </source>
</evidence>
<keyword evidence="5 7" id="KW-0472">Membrane</keyword>